<organism evidence="2 3">
    <name type="scientific">Fomitopsis schrenkii</name>
    <name type="common">Brown rot fungus</name>
    <dbReference type="NCBI Taxonomy" id="2126942"/>
    <lineage>
        <taxon>Eukaryota</taxon>
        <taxon>Fungi</taxon>
        <taxon>Dikarya</taxon>
        <taxon>Basidiomycota</taxon>
        <taxon>Agaricomycotina</taxon>
        <taxon>Agaricomycetes</taxon>
        <taxon>Polyporales</taxon>
        <taxon>Fomitopsis</taxon>
    </lineage>
</organism>
<dbReference type="STRING" id="743788.S8E9P8"/>
<proteinExistence type="predicted"/>
<name>S8E9P8_FOMSC</name>
<keyword evidence="1" id="KW-1133">Transmembrane helix</keyword>
<accession>S8E9P8</accession>
<dbReference type="HOGENOM" id="CLU_044614_0_2_1"/>
<evidence type="ECO:0000256" key="1">
    <source>
        <dbReference type="SAM" id="Phobius"/>
    </source>
</evidence>
<dbReference type="OrthoDB" id="2641762at2759"/>
<evidence type="ECO:0000313" key="2">
    <source>
        <dbReference type="EMBL" id="EPT00039.1"/>
    </source>
</evidence>
<feature type="transmembrane region" description="Helical" evidence="1">
    <location>
        <begin position="58"/>
        <end position="80"/>
    </location>
</feature>
<evidence type="ECO:0000313" key="3">
    <source>
        <dbReference type="Proteomes" id="UP000015241"/>
    </source>
</evidence>
<feature type="transmembrane region" description="Helical" evidence="1">
    <location>
        <begin position="144"/>
        <end position="167"/>
    </location>
</feature>
<keyword evidence="1" id="KW-0472">Membrane</keyword>
<dbReference type="InParanoid" id="S8E9P8"/>
<feature type="transmembrane region" description="Helical" evidence="1">
    <location>
        <begin position="179"/>
        <end position="204"/>
    </location>
</feature>
<reference evidence="2 3" key="1">
    <citation type="journal article" date="2012" name="Science">
        <title>The Paleozoic origin of enzymatic lignin decomposition reconstructed from 31 fungal genomes.</title>
        <authorList>
            <person name="Floudas D."/>
            <person name="Binder M."/>
            <person name="Riley R."/>
            <person name="Barry K."/>
            <person name="Blanchette R.A."/>
            <person name="Henrissat B."/>
            <person name="Martinez A.T."/>
            <person name="Otillar R."/>
            <person name="Spatafora J.W."/>
            <person name="Yadav J.S."/>
            <person name="Aerts A."/>
            <person name="Benoit I."/>
            <person name="Boyd A."/>
            <person name="Carlson A."/>
            <person name="Copeland A."/>
            <person name="Coutinho P.M."/>
            <person name="de Vries R.P."/>
            <person name="Ferreira P."/>
            <person name="Findley K."/>
            <person name="Foster B."/>
            <person name="Gaskell J."/>
            <person name="Glotzer D."/>
            <person name="Gorecki P."/>
            <person name="Heitman J."/>
            <person name="Hesse C."/>
            <person name="Hori C."/>
            <person name="Igarashi K."/>
            <person name="Jurgens J.A."/>
            <person name="Kallen N."/>
            <person name="Kersten P."/>
            <person name="Kohler A."/>
            <person name="Kuees U."/>
            <person name="Kumar T.K.A."/>
            <person name="Kuo A."/>
            <person name="LaButti K."/>
            <person name="Larrondo L.F."/>
            <person name="Lindquist E."/>
            <person name="Ling A."/>
            <person name="Lombard V."/>
            <person name="Lucas S."/>
            <person name="Lundell T."/>
            <person name="Martin R."/>
            <person name="McLaughlin D.J."/>
            <person name="Morgenstern I."/>
            <person name="Morin E."/>
            <person name="Murat C."/>
            <person name="Nagy L.G."/>
            <person name="Nolan M."/>
            <person name="Ohm R.A."/>
            <person name="Patyshakuliyeva A."/>
            <person name="Rokas A."/>
            <person name="Ruiz-Duenas F.J."/>
            <person name="Sabat G."/>
            <person name="Salamov A."/>
            <person name="Samejima M."/>
            <person name="Schmutz J."/>
            <person name="Slot J.C."/>
            <person name="St John F."/>
            <person name="Stenlid J."/>
            <person name="Sun H."/>
            <person name="Sun S."/>
            <person name="Syed K."/>
            <person name="Tsang A."/>
            <person name="Wiebenga A."/>
            <person name="Young D."/>
            <person name="Pisabarro A."/>
            <person name="Eastwood D.C."/>
            <person name="Martin F."/>
            <person name="Cullen D."/>
            <person name="Grigoriev I.V."/>
            <person name="Hibbett D.S."/>
        </authorList>
    </citation>
    <scope>NUCLEOTIDE SEQUENCE</scope>
    <source>
        <strain evidence="3">FP-58527</strain>
    </source>
</reference>
<feature type="transmembrane region" description="Helical" evidence="1">
    <location>
        <begin position="224"/>
        <end position="249"/>
    </location>
</feature>
<dbReference type="EMBL" id="KE504152">
    <property type="protein sequence ID" value="EPT00039.1"/>
    <property type="molecule type" value="Genomic_DNA"/>
</dbReference>
<gene>
    <name evidence="2" type="ORF">FOMPIDRAFT_1030678</name>
</gene>
<protein>
    <recommendedName>
        <fullName evidence="4">Chitin synthase export chaperone</fullName>
    </recommendedName>
</protein>
<evidence type="ECO:0008006" key="4">
    <source>
        <dbReference type="Google" id="ProtNLM"/>
    </source>
</evidence>
<dbReference type="AlphaFoldDB" id="S8E9P8"/>
<sequence>MSNPWAPDESASTILSERLWLQGALLSNVFYGMQFMLFGMTLDMLVRSLTRSGNKRHLITITFLVFIFVMSTLFMFSSVASTERAFIDDRNYPGGPDAYEAQMSEGPLSELGNSSLMIGQWVMDLLLVWRCMVIYETCTKPVRLAVTSFAWLLWLGSLILGIAYLVQSRKSSITSAADFTLASGCMSLAINVVVTLLIAGRLLLFRRRVIRILGAGHVSHYANFSAILIESAAMYTIYLLLFVVTLAINNPVFCVFAQSVGQVQTVASFLIIYRMASGRGWTVNTDTEVLSQAGTEPIQLKSVPSVHLGHSKDLTATDHTGIMSSGDYASLV</sequence>
<dbReference type="eggNOG" id="ENOG502SKVI">
    <property type="taxonomic scope" value="Eukaryota"/>
</dbReference>
<dbReference type="Proteomes" id="UP000015241">
    <property type="component" value="Unassembled WGS sequence"/>
</dbReference>
<feature type="transmembrane region" description="Helical" evidence="1">
    <location>
        <begin position="20"/>
        <end position="46"/>
    </location>
</feature>
<keyword evidence="1" id="KW-0812">Transmembrane</keyword>
<keyword evidence="3" id="KW-1185">Reference proteome</keyword>